<proteinExistence type="predicted"/>
<dbReference type="InterPro" id="IPR008020">
    <property type="entry name" value="G8P"/>
</dbReference>
<dbReference type="Pfam" id="PF05356">
    <property type="entry name" value="Phage_Coat_B"/>
    <property type="match status" value="1"/>
</dbReference>
<feature type="transmembrane region" description="Helical" evidence="1">
    <location>
        <begin position="38"/>
        <end position="56"/>
    </location>
</feature>
<evidence type="ECO:0000256" key="1">
    <source>
        <dbReference type="SAM" id="Phobius"/>
    </source>
</evidence>
<keyword evidence="1" id="KW-0472">Membrane</keyword>
<organism evidence="3 4">
    <name type="scientific">Hydrogenophaga pseudoflava</name>
    <name type="common">Pseudomonas carboxydoflava</name>
    <dbReference type="NCBI Taxonomy" id="47421"/>
    <lineage>
        <taxon>Bacteria</taxon>
        <taxon>Pseudomonadati</taxon>
        <taxon>Pseudomonadota</taxon>
        <taxon>Betaproteobacteria</taxon>
        <taxon>Burkholderiales</taxon>
        <taxon>Comamonadaceae</taxon>
        <taxon>Hydrogenophaga</taxon>
    </lineage>
</organism>
<name>A0A4P6X073_HYDPS</name>
<evidence type="ECO:0008006" key="5">
    <source>
        <dbReference type="Google" id="ProtNLM"/>
    </source>
</evidence>
<dbReference type="AlphaFoldDB" id="A0A4P6X073"/>
<evidence type="ECO:0000313" key="3">
    <source>
        <dbReference type="EMBL" id="QBM27946.1"/>
    </source>
</evidence>
<gene>
    <name evidence="3" type="ORF">HPF_09625</name>
</gene>
<keyword evidence="1" id="KW-0812">Transmembrane</keyword>
<reference evidence="3 4" key="1">
    <citation type="submission" date="2019-03" db="EMBL/GenBank/DDBJ databases">
        <authorList>
            <person name="Sebastian G."/>
            <person name="Baumann P."/>
            <person name="Ruckert C."/>
            <person name="Kalinowski J."/>
            <person name="Nebel B."/>
            <person name="Takors R."/>
            <person name="Blombach B."/>
        </authorList>
    </citation>
    <scope>NUCLEOTIDE SEQUENCE [LARGE SCALE GENOMIC DNA]</scope>
    <source>
        <strain evidence="3 4">DSM 1084</strain>
    </source>
</reference>
<dbReference type="Proteomes" id="UP000293912">
    <property type="component" value="Chromosome"/>
</dbReference>
<keyword evidence="2" id="KW-0732">Signal</keyword>
<dbReference type="EMBL" id="CP037867">
    <property type="protein sequence ID" value="QBM27946.1"/>
    <property type="molecule type" value="Genomic_DNA"/>
</dbReference>
<dbReference type="KEGG" id="hpse:HPF_09625"/>
<feature type="signal peptide" evidence="2">
    <location>
        <begin position="1"/>
        <end position="22"/>
    </location>
</feature>
<evidence type="ECO:0000256" key="2">
    <source>
        <dbReference type="SAM" id="SignalP"/>
    </source>
</evidence>
<keyword evidence="1" id="KW-1133">Transmembrane helix</keyword>
<protein>
    <recommendedName>
        <fullName evidence="5">Bacteriophage coat protein B</fullName>
    </recommendedName>
</protein>
<accession>A0A4P6X073</accession>
<feature type="chain" id="PRO_5020496536" description="Bacteriophage coat protein B" evidence="2">
    <location>
        <begin position="23"/>
        <end position="66"/>
    </location>
</feature>
<dbReference type="RefSeq" id="WP_133156472.1">
    <property type="nucleotide sequence ID" value="NZ_CP037867.1"/>
</dbReference>
<sequence length="66" mass="6917" precursor="true">MRFIRKYGAAGAALVLAQQAHAAIPAAVTTAIEEAGTDLTTAATAVIVAMVAFWALRKIGSKMGWW</sequence>
<evidence type="ECO:0000313" key="4">
    <source>
        <dbReference type="Proteomes" id="UP000293912"/>
    </source>
</evidence>
<keyword evidence="4" id="KW-1185">Reference proteome</keyword>